<feature type="domain" description="Glutamine amidotransferase" evidence="1">
    <location>
        <begin position="15"/>
        <end position="178"/>
    </location>
</feature>
<dbReference type="GO" id="GO:0005829">
    <property type="term" value="C:cytosol"/>
    <property type="evidence" value="ECO:0007669"/>
    <property type="project" value="TreeGrafter"/>
</dbReference>
<reference evidence="3" key="1">
    <citation type="submission" date="2017-02" db="EMBL/GenBank/DDBJ databases">
        <authorList>
            <person name="Varghese N."/>
            <person name="Submissions S."/>
        </authorList>
    </citation>
    <scope>NUCLEOTIDE SEQUENCE [LARGE SCALE GENOMIC DNA]</scope>
    <source>
        <strain evidence="3">ATCC BAA-34</strain>
    </source>
</reference>
<dbReference type="RefSeq" id="WP_078789184.1">
    <property type="nucleotide sequence ID" value="NZ_FUWR01000003.1"/>
</dbReference>
<dbReference type="EMBL" id="FUWR01000003">
    <property type="protein sequence ID" value="SJZ54031.1"/>
    <property type="molecule type" value="Genomic_DNA"/>
</dbReference>
<keyword evidence="2" id="KW-0315">Glutamine amidotransferase</keyword>
<dbReference type="InterPro" id="IPR044992">
    <property type="entry name" value="ChyE-like"/>
</dbReference>
<sequence>MLHIIQNDPEVPPGNLAENLVDLGVPFQLHQIYRGEALPSPAAMTALIVLGGAMGANDDDRFPFLSPLRQLIRSCLEQEIPYLGICLGGQLLAAASGSPVVSCRWEELGTLQVSLTHKGEADPLFHGIPSPFSTFQWHHDSFDLPDRAVLLASSPACPHQAFRLGSNAWGLQFHPEVDEQIIRTWAAWDPATACRTELLVADFQAAHSGYQQTAKRMLQNFLQTIQS</sequence>
<dbReference type="OrthoDB" id="9813383at2"/>
<dbReference type="AlphaFoldDB" id="A0A1T4LHG4"/>
<dbReference type="PANTHER" id="PTHR42695">
    <property type="entry name" value="GLUTAMINE AMIDOTRANSFERASE YLR126C-RELATED"/>
    <property type="match status" value="1"/>
</dbReference>
<name>A0A1T4LHG4_9BACT</name>
<dbReference type="PANTHER" id="PTHR42695:SF5">
    <property type="entry name" value="GLUTAMINE AMIDOTRANSFERASE YLR126C-RELATED"/>
    <property type="match status" value="1"/>
</dbReference>
<dbReference type="InterPro" id="IPR017926">
    <property type="entry name" value="GATASE"/>
</dbReference>
<dbReference type="Gene3D" id="3.40.50.880">
    <property type="match status" value="1"/>
</dbReference>
<dbReference type="FunFam" id="3.40.50.880:FF:000033">
    <property type="entry name" value="Glutamine amidotransferase class-I"/>
    <property type="match status" value="1"/>
</dbReference>
<dbReference type="GO" id="GO:0016740">
    <property type="term" value="F:transferase activity"/>
    <property type="evidence" value="ECO:0007669"/>
    <property type="project" value="UniProtKB-KW"/>
</dbReference>
<accession>A0A1T4LHG4</accession>
<evidence type="ECO:0000313" key="3">
    <source>
        <dbReference type="Proteomes" id="UP000190102"/>
    </source>
</evidence>
<organism evidence="2 3">
    <name type="scientific">Trichlorobacter thiogenes</name>
    <dbReference type="NCBI Taxonomy" id="115783"/>
    <lineage>
        <taxon>Bacteria</taxon>
        <taxon>Pseudomonadati</taxon>
        <taxon>Thermodesulfobacteriota</taxon>
        <taxon>Desulfuromonadia</taxon>
        <taxon>Geobacterales</taxon>
        <taxon>Geobacteraceae</taxon>
        <taxon>Trichlorobacter</taxon>
    </lineage>
</organism>
<dbReference type="STRING" id="115783.SAMN02745119_00899"/>
<dbReference type="SUPFAM" id="SSF52317">
    <property type="entry name" value="Class I glutamine amidotransferase-like"/>
    <property type="match status" value="1"/>
</dbReference>
<gene>
    <name evidence="2" type="ORF">SAMN02745119_00899</name>
</gene>
<keyword evidence="2" id="KW-0808">Transferase</keyword>
<dbReference type="InterPro" id="IPR029062">
    <property type="entry name" value="Class_I_gatase-like"/>
</dbReference>
<dbReference type="Proteomes" id="UP000190102">
    <property type="component" value="Unassembled WGS sequence"/>
</dbReference>
<dbReference type="Pfam" id="PF00117">
    <property type="entry name" value="GATase"/>
    <property type="match status" value="1"/>
</dbReference>
<evidence type="ECO:0000313" key="2">
    <source>
        <dbReference type="EMBL" id="SJZ54031.1"/>
    </source>
</evidence>
<protein>
    <submittedName>
        <fullName evidence="2">GMP synthase-Glutamine amidotransferase</fullName>
    </submittedName>
</protein>
<dbReference type="CDD" id="cd01741">
    <property type="entry name" value="GATase1_1"/>
    <property type="match status" value="1"/>
</dbReference>
<evidence type="ECO:0000259" key="1">
    <source>
        <dbReference type="Pfam" id="PF00117"/>
    </source>
</evidence>
<keyword evidence="3" id="KW-1185">Reference proteome</keyword>
<proteinExistence type="predicted"/>
<dbReference type="PROSITE" id="PS51273">
    <property type="entry name" value="GATASE_TYPE_1"/>
    <property type="match status" value="1"/>
</dbReference>